<feature type="compositionally biased region" description="Basic and acidic residues" evidence="1">
    <location>
        <begin position="105"/>
        <end position="121"/>
    </location>
</feature>
<dbReference type="EMBL" id="JAQQWM010000005">
    <property type="protein sequence ID" value="KAK8063238.1"/>
    <property type="molecule type" value="Genomic_DNA"/>
</dbReference>
<feature type="compositionally biased region" description="Basic residues" evidence="1">
    <location>
        <begin position="410"/>
        <end position="428"/>
    </location>
</feature>
<feature type="compositionally biased region" description="Basic residues" evidence="1">
    <location>
        <begin position="208"/>
        <end position="219"/>
    </location>
</feature>
<evidence type="ECO:0000313" key="3">
    <source>
        <dbReference type="Proteomes" id="UP001446871"/>
    </source>
</evidence>
<name>A0ABR1UWE5_9PEZI</name>
<accession>A0ABR1UWE5</accession>
<reference evidence="2 3" key="1">
    <citation type="submission" date="2023-01" db="EMBL/GenBank/DDBJ databases">
        <title>Analysis of 21 Apiospora genomes using comparative genomics revels a genus with tremendous synthesis potential of carbohydrate active enzymes and secondary metabolites.</title>
        <authorList>
            <person name="Sorensen T."/>
        </authorList>
    </citation>
    <scope>NUCLEOTIDE SEQUENCE [LARGE SCALE GENOMIC DNA]</scope>
    <source>
        <strain evidence="2 3">CBS 83171</strain>
    </source>
</reference>
<evidence type="ECO:0000256" key="1">
    <source>
        <dbReference type="SAM" id="MobiDB-lite"/>
    </source>
</evidence>
<feature type="compositionally biased region" description="Acidic residues" evidence="1">
    <location>
        <begin position="95"/>
        <end position="104"/>
    </location>
</feature>
<gene>
    <name evidence="2" type="ORF">PG996_007890</name>
</gene>
<feature type="region of interest" description="Disordered" evidence="1">
    <location>
        <begin position="409"/>
        <end position="436"/>
    </location>
</feature>
<protein>
    <submittedName>
        <fullName evidence="2">Uncharacterized protein</fullName>
    </submittedName>
</protein>
<sequence>MAALANHQRLARVSRISQLGTLAIPPGPAAAAAASSSPSSSSSSSSSPSAAAAATTYAATAPDGPGNITFPCSASSPDANAPPPSSLLPHPHDNGDDDGDDDDGSDGHGDGHGDGGAREDDDRGDDEDQHEHEAEQEQDDGFFWSPPTSPLEEPQEPQYYHHQHHRVVATDLRISLLGPDPALRAADSDEFKRQAKEIKRDLQRLSRYTRARARTRRQHSNPATLAEYSRLQQRVASPPSAASAPPPPPPLELELEALQQEHEFRRRFSIQEGRDFLEDFLRVHFGAHRDHVSIRADADRAAARGLTLEEIKMIGNEEDVAAGVRQCRRLFNAPVLSDRVGSLLYEELRQGDELDHSHEWRQFVTDSDSEDGEYHRLSNDEGYGYGGFYDGYGDGDNVVGGSSWEYAARKDHHKNKKKKERWAKKNRKQLPPEELRRRRVDEFERSKAEFLEMRQMASAAAAAQNNGNNNVCKCSLLGGPRAGQATSMFGCVVCSPPPPGGRASVPINNVMNTVANGPRRRDGAAEAEDLDPFSSDLLAGRKSVDGILSGVKRRTFRGAEIIAASLASGYQ</sequence>
<evidence type="ECO:0000313" key="2">
    <source>
        <dbReference type="EMBL" id="KAK8063238.1"/>
    </source>
</evidence>
<proteinExistence type="predicted"/>
<feature type="compositionally biased region" description="Low complexity" evidence="1">
    <location>
        <begin position="29"/>
        <end position="62"/>
    </location>
</feature>
<feature type="region of interest" description="Disordered" evidence="1">
    <location>
        <begin position="208"/>
        <end position="251"/>
    </location>
</feature>
<feature type="region of interest" description="Disordered" evidence="1">
    <location>
        <begin position="22"/>
        <end position="163"/>
    </location>
</feature>
<comment type="caution">
    <text evidence="2">The sequence shown here is derived from an EMBL/GenBank/DDBJ whole genome shotgun (WGS) entry which is preliminary data.</text>
</comment>
<dbReference type="Proteomes" id="UP001446871">
    <property type="component" value="Unassembled WGS sequence"/>
</dbReference>
<keyword evidence="3" id="KW-1185">Reference proteome</keyword>
<organism evidence="2 3">
    <name type="scientific">Apiospora saccharicola</name>
    <dbReference type="NCBI Taxonomy" id="335842"/>
    <lineage>
        <taxon>Eukaryota</taxon>
        <taxon>Fungi</taxon>
        <taxon>Dikarya</taxon>
        <taxon>Ascomycota</taxon>
        <taxon>Pezizomycotina</taxon>
        <taxon>Sordariomycetes</taxon>
        <taxon>Xylariomycetidae</taxon>
        <taxon>Amphisphaeriales</taxon>
        <taxon>Apiosporaceae</taxon>
        <taxon>Apiospora</taxon>
    </lineage>
</organism>